<dbReference type="InterPro" id="IPR011545">
    <property type="entry name" value="DEAD/DEAH_box_helicase_dom"/>
</dbReference>
<dbReference type="SMART" id="SM00491">
    <property type="entry name" value="HELICc2"/>
    <property type="match status" value="1"/>
</dbReference>
<protein>
    <recommendedName>
        <fullName evidence="6">DNA 5'-3' helicase</fullName>
        <ecNumber evidence="6">5.6.2.3</ecNumber>
    </recommendedName>
</protein>
<dbReference type="OrthoDB" id="9803913at2"/>
<evidence type="ECO:0000256" key="4">
    <source>
        <dbReference type="ARBA" id="ARBA00022840"/>
    </source>
</evidence>
<keyword evidence="2" id="KW-0547">Nucleotide-binding</keyword>
<evidence type="ECO:0000256" key="3">
    <source>
        <dbReference type="ARBA" id="ARBA00022801"/>
    </source>
</evidence>
<comment type="cofactor">
    <cofactor evidence="1">
        <name>[4Fe-4S] cluster</name>
        <dbReference type="ChEBI" id="CHEBI:49883"/>
    </cofactor>
</comment>
<dbReference type="Gene3D" id="3.40.50.300">
    <property type="entry name" value="P-loop containing nucleotide triphosphate hydrolases"/>
    <property type="match status" value="2"/>
</dbReference>
<evidence type="ECO:0000313" key="10">
    <source>
        <dbReference type="Proteomes" id="UP000321820"/>
    </source>
</evidence>
<dbReference type="GO" id="GO:0043139">
    <property type="term" value="F:5'-3' DNA helicase activity"/>
    <property type="evidence" value="ECO:0007669"/>
    <property type="project" value="UniProtKB-EC"/>
</dbReference>
<dbReference type="PANTHER" id="PTHR11472:SF34">
    <property type="entry name" value="REGULATOR OF TELOMERE ELONGATION HELICASE 1"/>
    <property type="match status" value="1"/>
</dbReference>
<dbReference type="GO" id="GO:0005524">
    <property type="term" value="F:ATP binding"/>
    <property type="evidence" value="ECO:0007669"/>
    <property type="project" value="UniProtKB-KW"/>
</dbReference>
<keyword evidence="4" id="KW-0067">ATP-binding</keyword>
<evidence type="ECO:0000256" key="2">
    <source>
        <dbReference type="ARBA" id="ARBA00022741"/>
    </source>
</evidence>
<dbReference type="InterPro" id="IPR027417">
    <property type="entry name" value="P-loop_NTPase"/>
</dbReference>
<dbReference type="KEGG" id="talb:FTW19_06100"/>
<dbReference type="EC" id="5.6.2.3" evidence="6"/>
<name>A0A5B9ELB1_9BACT</name>
<dbReference type="EMBL" id="CP042806">
    <property type="protein sequence ID" value="QEE31207.1"/>
    <property type="molecule type" value="Genomic_DNA"/>
</dbReference>
<dbReference type="InterPro" id="IPR045028">
    <property type="entry name" value="DinG/Rad3-like"/>
</dbReference>
<dbReference type="InterPro" id="IPR014013">
    <property type="entry name" value="Helic_SF1/SF2_ATP-bd_DinG/Rad3"/>
</dbReference>
<proteinExistence type="inferred from homology"/>
<dbReference type="SMART" id="SM00487">
    <property type="entry name" value="DEXDc"/>
    <property type="match status" value="1"/>
</dbReference>
<gene>
    <name evidence="9" type="ORF">FTW19_06100</name>
</gene>
<evidence type="ECO:0000256" key="7">
    <source>
        <dbReference type="ARBA" id="ARBA00048954"/>
    </source>
</evidence>
<keyword evidence="10" id="KW-1185">Reference proteome</keyword>
<comment type="similarity">
    <text evidence="5">Belongs to the helicase family. DinG subfamily.</text>
</comment>
<evidence type="ECO:0000259" key="8">
    <source>
        <dbReference type="PROSITE" id="PS51193"/>
    </source>
</evidence>
<comment type="catalytic activity">
    <reaction evidence="7">
        <text>ATP + H2O = ADP + phosphate + H(+)</text>
        <dbReference type="Rhea" id="RHEA:13065"/>
        <dbReference type="ChEBI" id="CHEBI:15377"/>
        <dbReference type="ChEBI" id="CHEBI:15378"/>
        <dbReference type="ChEBI" id="CHEBI:30616"/>
        <dbReference type="ChEBI" id="CHEBI:43474"/>
        <dbReference type="ChEBI" id="CHEBI:456216"/>
        <dbReference type="EC" id="5.6.2.3"/>
    </reaction>
</comment>
<dbReference type="PROSITE" id="PS51193">
    <property type="entry name" value="HELICASE_ATP_BIND_2"/>
    <property type="match status" value="1"/>
</dbReference>
<dbReference type="GO" id="GO:0003676">
    <property type="term" value="F:nucleic acid binding"/>
    <property type="evidence" value="ECO:0007669"/>
    <property type="project" value="InterPro"/>
</dbReference>
<dbReference type="Proteomes" id="UP000321820">
    <property type="component" value="Chromosome"/>
</dbReference>
<keyword evidence="9" id="KW-0347">Helicase</keyword>
<evidence type="ECO:0000313" key="9">
    <source>
        <dbReference type="EMBL" id="QEE31207.1"/>
    </source>
</evidence>
<dbReference type="AlphaFoldDB" id="A0A5B9ELB1"/>
<dbReference type="InterPro" id="IPR006555">
    <property type="entry name" value="ATP-dep_Helicase_C"/>
</dbReference>
<keyword evidence="3" id="KW-0378">Hydrolase</keyword>
<accession>A0A5B9ELB1</accession>
<evidence type="ECO:0000256" key="5">
    <source>
        <dbReference type="ARBA" id="ARBA00038058"/>
    </source>
</evidence>
<evidence type="ECO:0000256" key="1">
    <source>
        <dbReference type="ARBA" id="ARBA00001966"/>
    </source>
</evidence>
<dbReference type="Pfam" id="PF00270">
    <property type="entry name" value="DEAD"/>
    <property type="match status" value="1"/>
</dbReference>
<dbReference type="GO" id="GO:0006281">
    <property type="term" value="P:DNA repair"/>
    <property type="evidence" value="ECO:0007669"/>
    <property type="project" value="TreeGrafter"/>
</dbReference>
<dbReference type="GO" id="GO:0016818">
    <property type="term" value="F:hydrolase activity, acting on acid anhydrides, in phosphorus-containing anhydrides"/>
    <property type="evidence" value="ECO:0007669"/>
    <property type="project" value="InterPro"/>
</dbReference>
<organism evidence="9 10">
    <name type="scientific">Terriglobus albidus</name>
    <dbReference type="NCBI Taxonomy" id="1592106"/>
    <lineage>
        <taxon>Bacteria</taxon>
        <taxon>Pseudomonadati</taxon>
        <taxon>Acidobacteriota</taxon>
        <taxon>Terriglobia</taxon>
        <taxon>Terriglobales</taxon>
        <taxon>Acidobacteriaceae</taxon>
        <taxon>Terriglobus</taxon>
    </lineage>
</organism>
<dbReference type="PANTHER" id="PTHR11472">
    <property type="entry name" value="DNA REPAIR DEAD HELICASE RAD3/XP-D SUBFAMILY MEMBER"/>
    <property type="match status" value="1"/>
</dbReference>
<sequence>MSENLPTLHEFFAPGGVLAQSSLTYEHRRGQFEMAKAVESALDNGRHLVVEAGTGTGKTLAYLLPALRFARERGQRVIVSTGTKNLQEQLFFKDIPFLESLLGPLRVTYMKGRANYICRQKLYALRDQPILNGLEEINQYREIAEWEQTTETGDRAELTVLPESSALWSKLDARTEACLGQTCPNFERCFITQMRRRAVESDLIIVNHHLFFADLSIKQEAAGAPDAGVLPEAAAVIFDEAHELEDVASAYFGISLSTGRFDELARDTELLLRARQVVVSGVDSAIATLKDRARLFFSTLPHANSPGRMPFTGRADFLELNGEAYLSLLAALERFFGELDRVKDVDEVQGLKKRCNDIRAHLRFLMETEDPNTVFWIERRPIGGVRNAARRDASPALHTQLQATPIDVSELLVATLWEKFSSVILTSATLTVQAGFEHIRKRLGMTSARELIVPSHFQYGKQALLYLPQGMPDPRDPAFMKHATERTRRVLEITAGRAFCLFTSYQQMRELYERMLVEVPFPLFLQGQAPRKALLDEFRATPNAVLFGTSSFWQGVDVQGEQLSCVIVDRLPFAVPSDPVIQARMEAITATGGQPFFDLQVPQAVIALKQGFGRLIRSINDRGVLMLLDPRIQRQRYGRIFLESLPSYRLTDDITEVENFFA</sequence>
<feature type="domain" description="Helicase ATP-binding" evidence="8">
    <location>
        <begin position="17"/>
        <end position="293"/>
    </location>
</feature>
<reference evidence="9 10" key="1">
    <citation type="submission" date="2019-08" db="EMBL/GenBank/DDBJ databases">
        <title>Complete genome sequence of Terriglobus albidus strain ORNL.</title>
        <authorList>
            <person name="Podar M."/>
        </authorList>
    </citation>
    <scope>NUCLEOTIDE SEQUENCE [LARGE SCALE GENOMIC DNA]</scope>
    <source>
        <strain evidence="9 10">ORNL</strain>
    </source>
</reference>
<dbReference type="SUPFAM" id="SSF52540">
    <property type="entry name" value="P-loop containing nucleoside triphosphate hydrolases"/>
    <property type="match status" value="2"/>
</dbReference>
<dbReference type="Pfam" id="PF13307">
    <property type="entry name" value="Helicase_C_2"/>
    <property type="match status" value="1"/>
</dbReference>
<evidence type="ECO:0000256" key="6">
    <source>
        <dbReference type="ARBA" id="ARBA00044969"/>
    </source>
</evidence>
<dbReference type="InterPro" id="IPR014001">
    <property type="entry name" value="Helicase_ATP-bd"/>
</dbReference>